<evidence type="ECO:0000313" key="3">
    <source>
        <dbReference type="EMBL" id="GIL40943.1"/>
    </source>
</evidence>
<name>A0A8S8XBW0_9PROT</name>
<dbReference type="AlphaFoldDB" id="A0A8S8XBW0"/>
<dbReference type="InterPro" id="IPR007421">
    <property type="entry name" value="Schlafen_AlbA_2_dom"/>
</dbReference>
<gene>
    <name evidence="3" type="ORF">TMPK1_31800</name>
</gene>
<evidence type="ECO:0000256" key="1">
    <source>
        <dbReference type="SAM" id="MobiDB-lite"/>
    </source>
</evidence>
<dbReference type="EMBL" id="BOPV01000001">
    <property type="protein sequence ID" value="GIL40943.1"/>
    <property type="molecule type" value="Genomic_DNA"/>
</dbReference>
<dbReference type="PANTHER" id="PTHR30595">
    <property type="entry name" value="GLPR-RELATED TRANSCRIPTIONAL REPRESSOR"/>
    <property type="match status" value="1"/>
</dbReference>
<feature type="domain" description="Schlafen AlbA-2" evidence="2">
    <location>
        <begin position="15"/>
        <end position="128"/>
    </location>
</feature>
<dbReference type="PANTHER" id="PTHR30595:SF6">
    <property type="entry name" value="SCHLAFEN ALBA-2 DOMAIN-CONTAINING PROTEIN"/>
    <property type="match status" value="1"/>
</dbReference>
<organism evidence="3 4">
    <name type="scientific">Roseiterribacter gracilis</name>
    <dbReference type="NCBI Taxonomy" id="2812848"/>
    <lineage>
        <taxon>Bacteria</taxon>
        <taxon>Pseudomonadati</taxon>
        <taxon>Pseudomonadota</taxon>
        <taxon>Alphaproteobacteria</taxon>
        <taxon>Rhodospirillales</taxon>
        <taxon>Roseiterribacteraceae</taxon>
        <taxon>Roseiterribacter</taxon>
    </lineage>
</organism>
<dbReference type="Pfam" id="PF04326">
    <property type="entry name" value="SLFN_AlbA_2"/>
    <property type="match status" value="1"/>
</dbReference>
<dbReference type="Gene3D" id="3.30.950.30">
    <property type="entry name" value="Schlafen, AAA domain"/>
    <property type="match status" value="1"/>
</dbReference>
<feature type="compositionally biased region" description="Basic and acidic residues" evidence="1">
    <location>
        <begin position="1"/>
        <end position="20"/>
    </location>
</feature>
<dbReference type="Proteomes" id="UP000681075">
    <property type="component" value="Unassembled WGS sequence"/>
</dbReference>
<dbReference type="Gene3D" id="3.30.565.60">
    <property type="match status" value="1"/>
</dbReference>
<reference evidence="3" key="1">
    <citation type="submission" date="2021-02" db="EMBL/GenBank/DDBJ databases">
        <title>Genome sequence of Rhodospirillales sp. strain TMPK1 isolated from soil.</title>
        <authorList>
            <person name="Nakai R."/>
            <person name="Kusada H."/>
            <person name="Tamaki H."/>
        </authorList>
    </citation>
    <scope>NUCLEOTIDE SEQUENCE</scope>
    <source>
        <strain evidence="3">TMPK1</strain>
    </source>
</reference>
<dbReference type="InterPro" id="IPR038475">
    <property type="entry name" value="RecG_C_sf"/>
</dbReference>
<dbReference type="InterPro" id="IPR038461">
    <property type="entry name" value="Schlafen_AlbA_2_dom_sf"/>
</dbReference>
<sequence>MLSDDELRNRLSRAETDTVERTQSTNNTTKFGEAICAFSNDLLDRREIGVLFIGATDDGNCANITVDEKIVQRILAFRRNGEILPPPSLTARIHTLDGCEMVIVEVLPSEMPPVRYDGRICIRAGARRDYATAEEERQLVEKRRRANISFDQRGIPEATINDLDLLRFREEYLRAAVHPDVIEENGRTVEEQLRALGLLDSNNLPTAVGLLICGKNPCAFLPGAYVQFVRYPGTVIGDLVQDQKEISGPLSQVFSQLDELIAANNRRRADLSGPKQTDHPDYPQIAIQEMVRNAIIHRNYEATTSPVMFTWFDDRVEITSPGGPFGAITVESFGQAGLSEARNPALATAAKAMNYVQRFGSGIPRARAAMEANGNPPIEFEVNNAFVHVRLRAAP</sequence>
<protein>
    <recommendedName>
        <fullName evidence="2">Schlafen AlbA-2 domain-containing protein</fullName>
    </recommendedName>
</protein>
<comment type="caution">
    <text evidence="3">The sequence shown here is derived from an EMBL/GenBank/DDBJ whole genome shotgun (WGS) entry which is preliminary data.</text>
</comment>
<proteinExistence type="predicted"/>
<dbReference type="Pfam" id="PF13749">
    <property type="entry name" value="HATPase_c_4"/>
    <property type="match status" value="1"/>
</dbReference>
<evidence type="ECO:0000259" key="2">
    <source>
        <dbReference type="Pfam" id="PF04326"/>
    </source>
</evidence>
<keyword evidence="4" id="KW-1185">Reference proteome</keyword>
<evidence type="ECO:0000313" key="4">
    <source>
        <dbReference type="Proteomes" id="UP000681075"/>
    </source>
</evidence>
<dbReference type="RefSeq" id="WP_420244216.1">
    <property type="nucleotide sequence ID" value="NZ_BOPV01000001.1"/>
</dbReference>
<feature type="region of interest" description="Disordered" evidence="1">
    <location>
        <begin position="1"/>
        <end position="25"/>
    </location>
</feature>
<accession>A0A8S8XBW0</accession>